<dbReference type="NCBIfam" id="TIGR04271">
    <property type="entry name" value="ThiI_C_thiazole"/>
    <property type="match status" value="1"/>
</dbReference>
<evidence type="ECO:0000256" key="8">
    <source>
        <dbReference type="ARBA" id="ARBA00022977"/>
    </source>
</evidence>
<comment type="catalytic activity">
    <reaction evidence="11">
        <text>[ThiI sulfur-carrier protein]-S-sulfanyl-L-cysteine + a uridine in tRNA + 2 reduced [2Fe-2S]-[ferredoxin] + ATP + H(+) = [ThiI sulfur-carrier protein]-L-cysteine + a 4-thiouridine in tRNA + 2 oxidized [2Fe-2S]-[ferredoxin] + AMP + diphosphate</text>
        <dbReference type="Rhea" id="RHEA:24176"/>
        <dbReference type="Rhea" id="RHEA-COMP:10000"/>
        <dbReference type="Rhea" id="RHEA-COMP:10001"/>
        <dbReference type="Rhea" id="RHEA-COMP:13337"/>
        <dbReference type="Rhea" id="RHEA-COMP:13338"/>
        <dbReference type="Rhea" id="RHEA-COMP:13339"/>
        <dbReference type="Rhea" id="RHEA-COMP:13340"/>
        <dbReference type="ChEBI" id="CHEBI:15378"/>
        <dbReference type="ChEBI" id="CHEBI:29950"/>
        <dbReference type="ChEBI" id="CHEBI:30616"/>
        <dbReference type="ChEBI" id="CHEBI:33019"/>
        <dbReference type="ChEBI" id="CHEBI:33737"/>
        <dbReference type="ChEBI" id="CHEBI:33738"/>
        <dbReference type="ChEBI" id="CHEBI:61963"/>
        <dbReference type="ChEBI" id="CHEBI:65315"/>
        <dbReference type="ChEBI" id="CHEBI:136798"/>
        <dbReference type="ChEBI" id="CHEBI:456215"/>
        <dbReference type="EC" id="2.8.1.4"/>
    </reaction>
</comment>
<feature type="binding site" evidence="11">
    <location>
        <position position="289"/>
    </location>
    <ligand>
        <name>ATP</name>
        <dbReference type="ChEBI" id="CHEBI:30616"/>
    </ligand>
</feature>
<feature type="domain" description="Rhodanese" evidence="12">
    <location>
        <begin position="405"/>
        <end position="481"/>
    </location>
</feature>
<dbReference type="SUPFAM" id="SSF143437">
    <property type="entry name" value="THUMP domain-like"/>
    <property type="match status" value="1"/>
</dbReference>
<evidence type="ECO:0000259" key="13">
    <source>
        <dbReference type="PROSITE" id="PS51165"/>
    </source>
</evidence>
<keyword evidence="10" id="KW-0676">Redox-active center</keyword>
<evidence type="ECO:0000256" key="3">
    <source>
        <dbReference type="ARBA" id="ARBA00022555"/>
    </source>
</evidence>
<dbReference type="InterPro" id="IPR001763">
    <property type="entry name" value="Rhodanese-like_dom"/>
</dbReference>
<dbReference type="InterPro" id="IPR049961">
    <property type="entry name" value="ThiI_N"/>
</dbReference>
<keyword evidence="3 11" id="KW-0820">tRNA-binding</keyword>
<gene>
    <name evidence="11 14" type="primary">thiI</name>
    <name evidence="14" type="ORF">ACFP85_10205</name>
</gene>
<evidence type="ECO:0000256" key="11">
    <source>
        <dbReference type="HAMAP-Rule" id="MF_00021"/>
    </source>
</evidence>
<dbReference type="PROSITE" id="PS50206">
    <property type="entry name" value="RHODANESE_3"/>
    <property type="match status" value="1"/>
</dbReference>
<dbReference type="NCBIfam" id="TIGR00342">
    <property type="entry name" value="tRNA uracil 4-sulfurtransferase ThiI"/>
    <property type="match status" value="1"/>
</dbReference>
<dbReference type="Pfam" id="PF22025">
    <property type="entry name" value="ThiI_fer"/>
    <property type="match status" value="1"/>
</dbReference>
<dbReference type="InterPro" id="IPR020536">
    <property type="entry name" value="ThiI_AANH"/>
</dbReference>
<evidence type="ECO:0000256" key="2">
    <source>
        <dbReference type="ARBA" id="ARBA00022490"/>
    </source>
</evidence>
<dbReference type="InterPro" id="IPR050102">
    <property type="entry name" value="tRNA_sulfurtransferase_ThiI"/>
</dbReference>
<dbReference type="InterPro" id="IPR014729">
    <property type="entry name" value="Rossmann-like_a/b/a_fold"/>
</dbReference>
<feature type="binding site" evidence="11">
    <location>
        <position position="267"/>
    </location>
    <ligand>
        <name>ATP</name>
        <dbReference type="ChEBI" id="CHEBI:30616"/>
    </ligand>
</feature>
<dbReference type="EMBL" id="JBHSUS010000001">
    <property type="protein sequence ID" value="MFC6440518.1"/>
    <property type="molecule type" value="Genomic_DNA"/>
</dbReference>
<keyword evidence="4 11" id="KW-0808">Transferase</keyword>
<feature type="binding site" evidence="11">
    <location>
        <begin position="185"/>
        <end position="186"/>
    </location>
    <ligand>
        <name>ATP</name>
        <dbReference type="ChEBI" id="CHEBI:30616"/>
    </ligand>
</feature>
<keyword evidence="9" id="KW-1015">Disulfide bond</keyword>
<evidence type="ECO:0000256" key="1">
    <source>
        <dbReference type="ARBA" id="ARBA00004496"/>
    </source>
</evidence>
<dbReference type="SUPFAM" id="SSF52402">
    <property type="entry name" value="Adenine nucleotide alpha hydrolases-like"/>
    <property type="match status" value="1"/>
</dbReference>
<feature type="binding site" evidence="11">
    <location>
        <position position="298"/>
    </location>
    <ligand>
        <name>ATP</name>
        <dbReference type="ChEBI" id="CHEBI:30616"/>
    </ligand>
</feature>
<sequence>MKFIVRLHSEITIKSNSVRKRFTRILESNIRNVFRPYPFDVGVTNLWDKLLVNVKTDDPESVELAAMQLSRIPGIEYFMQVRQSTYTDLHDIYEQVKPHWQDKLAGKTFAVRVKRRGKHEYTSTQIAAYVGGGLNQHCDTGGVSLKKPDVVINLEVENDQLIMVDKRTAGLGGFPIPTQGEVLSLMSGGFDSGVASYQMIRRGARTHFVFFNLGGTEHEIGVREVSHYLWKQFGASHRVKFIAVDFAPVVQMILEQVDNGLMGVMLKRMMLRAAAIVADNLQVDALVTGESLGQVSSQTLANLNVIDQVTNKLVLRPLICSDKQEIIDTAREIGTEDFARTIPEYCGVISNKPTVAARLADVEAQEAKLDLSIIEQVVRASNVEDIRDLLKETEADLREVERVSDVDNAVILDIRPPVEQERKPLQVDAEIQLMPFYQLGSKFGDLPKERQYLLYCERGVMSKLQALYLQEKGFTNVAVYHPE</sequence>
<evidence type="ECO:0000256" key="4">
    <source>
        <dbReference type="ARBA" id="ARBA00022679"/>
    </source>
</evidence>
<evidence type="ECO:0000256" key="10">
    <source>
        <dbReference type="ARBA" id="ARBA00023284"/>
    </source>
</evidence>
<accession>A0ABW1XKD8</accession>
<feature type="active site" description="Cysteine persulfide intermediate" evidence="11">
    <location>
        <position position="456"/>
    </location>
</feature>
<dbReference type="InterPro" id="IPR003720">
    <property type="entry name" value="tRNA_STrfase"/>
</dbReference>
<dbReference type="RefSeq" id="WP_131258313.1">
    <property type="nucleotide sequence ID" value="NZ_JBHSUS010000001.1"/>
</dbReference>
<dbReference type="Pfam" id="PF02926">
    <property type="entry name" value="THUMP"/>
    <property type="match status" value="1"/>
</dbReference>
<dbReference type="InterPro" id="IPR004114">
    <property type="entry name" value="THUMP_dom"/>
</dbReference>
<comment type="function">
    <text evidence="11">Catalyzes the ATP-dependent transfer of a sulfur to tRNA to produce 4-thiouridine in position 8 of tRNAs, which functions as a near-UV photosensor. Also catalyzes the transfer of sulfur to the sulfur carrier protein ThiS, forming ThiS-thiocarboxylate. This is a step in the synthesis of thiazole, in the thiamine biosynthesis pathway. The sulfur is donated as persulfide by IscS.</text>
</comment>
<dbReference type="Gene3D" id="3.40.50.620">
    <property type="entry name" value="HUPs"/>
    <property type="match status" value="1"/>
</dbReference>
<dbReference type="InterPro" id="IPR026340">
    <property type="entry name" value="THII_Thiazole_biosynth_dom"/>
</dbReference>
<evidence type="ECO:0000256" key="5">
    <source>
        <dbReference type="ARBA" id="ARBA00022741"/>
    </source>
</evidence>
<keyword evidence="15" id="KW-1185">Reference proteome</keyword>
<comment type="pathway">
    <text evidence="11">Cofactor biosynthesis; thiamine diphosphate biosynthesis.</text>
</comment>
<keyword evidence="7 11" id="KW-0694">RNA-binding</keyword>
<dbReference type="Gene3D" id="3.40.250.10">
    <property type="entry name" value="Rhodanese-like domain"/>
    <property type="match status" value="1"/>
</dbReference>
<proteinExistence type="inferred from homology"/>
<evidence type="ECO:0000313" key="14">
    <source>
        <dbReference type="EMBL" id="MFC6440518.1"/>
    </source>
</evidence>
<evidence type="ECO:0000256" key="6">
    <source>
        <dbReference type="ARBA" id="ARBA00022840"/>
    </source>
</evidence>
<comment type="similarity">
    <text evidence="11">Belongs to the ThiI family.</text>
</comment>
<keyword evidence="6 11" id="KW-0067">ATP-binding</keyword>
<comment type="catalytic activity">
    <reaction evidence="11">
        <text>[ThiS sulfur-carrier protein]-C-terminal Gly-Gly-AMP + S-sulfanyl-L-cysteinyl-[cysteine desulfurase] + AH2 = [ThiS sulfur-carrier protein]-C-terminal-Gly-aminoethanethioate + L-cysteinyl-[cysteine desulfurase] + A + AMP + 2 H(+)</text>
        <dbReference type="Rhea" id="RHEA:43340"/>
        <dbReference type="Rhea" id="RHEA-COMP:12157"/>
        <dbReference type="Rhea" id="RHEA-COMP:12158"/>
        <dbReference type="Rhea" id="RHEA-COMP:12910"/>
        <dbReference type="Rhea" id="RHEA-COMP:19908"/>
        <dbReference type="ChEBI" id="CHEBI:13193"/>
        <dbReference type="ChEBI" id="CHEBI:15378"/>
        <dbReference type="ChEBI" id="CHEBI:17499"/>
        <dbReference type="ChEBI" id="CHEBI:29950"/>
        <dbReference type="ChEBI" id="CHEBI:61963"/>
        <dbReference type="ChEBI" id="CHEBI:90618"/>
        <dbReference type="ChEBI" id="CHEBI:232372"/>
        <dbReference type="ChEBI" id="CHEBI:456215"/>
    </reaction>
</comment>
<dbReference type="SMART" id="SM00981">
    <property type="entry name" value="THUMP"/>
    <property type="match status" value="1"/>
</dbReference>
<name>A0ABW1XKD8_9ALTE</name>
<dbReference type="PROSITE" id="PS51165">
    <property type="entry name" value="THUMP"/>
    <property type="match status" value="1"/>
</dbReference>
<comment type="caution">
    <text evidence="11">Lacks conserved residue(s) required for the propagation of feature annotation.</text>
</comment>
<evidence type="ECO:0000256" key="7">
    <source>
        <dbReference type="ARBA" id="ARBA00022884"/>
    </source>
</evidence>
<organism evidence="14 15">
    <name type="scientific">Pseudobowmanella zhangzhouensis</name>
    <dbReference type="NCBI Taxonomy" id="1537679"/>
    <lineage>
        <taxon>Bacteria</taxon>
        <taxon>Pseudomonadati</taxon>
        <taxon>Pseudomonadota</taxon>
        <taxon>Gammaproteobacteria</taxon>
        <taxon>Alteromonadales</taxon>
        <taxon>Alteromonadaceae</taxon>
    </lineage>
</organism>
<dbReference type="GO" id="GO:0140741">
    <property type="term" value="F:tRNA-uracil-4 sulfurtransferase activity"/>
    <property type="evidence" value="ECO:0007669"/>
    <property type="project" value="UniProtKB-EC"/>
</dbReference>
<keyword evidence="2 11" id="KW-0963">Cytoplasm</keyword>
<protein>
    <recommendedName>
        <fullName evidence="11">tRNA sulfurtransferase</fullName>
        <ecNumber evidence="11">2.8.1.4</ecNumber>
    </recommendedName>
    <alternativeName>
        <fullName evidence="11">Sulfur carrier protein ThiS sulfurtransferase</fullName>
    </alternativeName>
    <alternativeName>
        <fullName evidence="11">Thiamine biosynthesis protein ThiI</fullName>
    </alternativeName>
    <alternativeName>
        <fullName evidence="11">tRNA 4-thiouridine synthase</fullName>
    </alternativeName>
</protein>
<keyword evidence="8 11" id="KW-0784">Thiamine biosynthesis</keyword>
<dbReference type="CDD" id="cd11716">
    <property type="entry name" value="THUMP_ThiI"/>
    <property type="match status" value="1"/>
</dbReference>
<feature type="domain" description="THUMP" evidence="13">
    <location>
        <begin position="63"/>
        <end position="167"/>
    </location>
</feature>
<dbReference type="Proteomes" id="UP001596364">
    <property type="component" value="Unassembled WGS sequence"/>
</dbReference>
<evidence type="ECO:0000313" key="15">
    <source>
        <dbReference type="Proteomes" id="UP001596364"/>
    </source>
</evidence>
<dbReference type="Pfam" id="PF02568">
    <property type="entry name" value="ThiI"/>
    <property type="match status" value="1"/>
</dbReference>
<reference evidence="15" key="1">
    <citation type="journal article" date="2019" name="Int. J. Syst. Evol. Microbiol.">
        <title>The Global Catalogue of Microorganisms (GCM) 10K type strain sequencing project: providing services to taxonomists for standard genome sequencing and annotation.</title>
        <authorList>
            <consortium name="The Broad Institute Genomics Platform"/>
            <consortium name="The Broad Institute Genome Sequencing Center for Infectious Disease"/>
            <person name="Wu L."/>
            <person name="Ma J."/>
        </authorList>
    </citation>
    <scope>NUCLEOTIDE SEQUENCE [LARGE SCALE GENOMIC DNA]</scope>
    <source>
        <strain evidence="15">CGMCC 1.16031</strain>
    </source>
</reference>
<dbReference type="EC" id="2.8.1.4" evidence="11"/>
<dbReference type="PANTHER" id="PTHR43209">
    <property type="entry name" value="TRNA SULFURTRANSFERASE"/>
    <property type="match status" value="1"/>
</dbReference>
<dbReference type="InterPro" id="IPR054173">
    <property type="entry name" value="ThiI_fer"/>
</dbReference>
<comment type="subcellular location">
    <subcellularLocation>
        <location evidence="1 11">Cytoplasm</location>
    </subcellularLocation>
</comment>
<dbReference type="PANTHER" id="PTHR43209:SF1">
    <property type="entry name" value="TRNA SULFURTRANSFERASE"/>
    <property type="match status" value="1"/>
</dbReference>
<dbReference type="SUPFAM" id="SSF52821">
    <property type="entry name" value="Rhodanese/Cell cycle control phosphatase"/>
    <property type="match status" value="1"/>
</dbReference>
<dbReference type="Gene3D" id="3.30.2130.30">
    <property type="match status" value="1"/>
</dbReference>
<dbReference type="CDD" id="cd00158">
    <property type="entry name" value="RHOD"/>
    <property type="match status" value="1"/>
</dbReference>
<evidence type="ECO:0000256" key="9">
    <source>
        <dbReference type="ARBA" id="ARBA00023157"/>
    </source>
</evidence>
<comment type="caution">
    <text evidence="14">The sequence shown here is derived from an EMBL/GenBank/DDBJ whole genome shotgun (WGS) entry which is preliminary data.</text>
</comment>
<dbReference type="InterPro" id="IPR036873">
    <property type="entry name" value="Rhodanese-like_dom_sf"/>
</dbReference>
<dbReference type="HAMAP" id="MF_00021">
    <property type="entry name" value="ThiI"/>
    <property type="match status" value="1"/>
</dbReference>
<evidence type="ECO:0000259" key="12">
    <source>
        <dbReference type="PROSITE" id="PS50206"/>
    </source>
</evidence>
<keyword evidence="5 11" id="KW-0547">Nucleotide-binding</keyword>
<dbReference type="CDD" id="cd01712">
    <property type="entry name" value="PPase_ThiI"/>
    <property type="match status" value="1"/>
</dbReference>
<dbReference type="InterPro" id="IPR049962">
    <property type="entry name" value="THUMP_ThiI"/>
</dbReference>